<proteinExistence type="predicted"/>
<feature type="compositionally biased region" description="Basic residues" evidence="1">
    <location>
        <begin position="217"/>
        <end position="235"/>
    </location>
</feature>
<dbReference type="AlphaFoldDB" id="A0A6J4REB9"/>
<feature type="region of interest" description="Disordered" evidence="1">
    <location>
        <begin position="215"/>
        <end position="235"/>
    </location>
</feature>
<organism evidence="2">
    <name type="scientific">uncultured Solirubrobacteraceae bacterium</name>
    <dbReference type="NCBI Taxonomy" id="1162706"/>
    <lineage>
        <taxon>Bacteria</taxon>
        <taxon>Bacillati</taxon>
        <taxon>Actinomycetota</taxon>
        <taxon>Thermoleophilia</taxon>
        <taxon>Solirubrobacterales</taxon>
        <taxon>Solirubrobacteraceae</taxon>
        <taxon>environmental samples</taxon>
    </lineage>
</organism>
<name>A0A6J4REB9_9ACTN</name>
<feature type="region of interest" description="Disordered" evidence="1">
    <location>
        <begin position="54"/>
        <end position="100"/>
    </location>
</feature>
<protein>
    <submittedName>
        <fullName evidence="2">Coproheme decarboxylase HemQ (No EC)</fullName>
    </submittedName>
</protein>
<feature type="non-terminal residue" evidence="2">
    <location>
        <position position="235"/>
    </location>
</feature>
<feature type="non-terminal residue" evidence="2">
    <location>
        <position position="1"/>
    </location>
</feature>
<evidence type="ECO:0000313" key="2">
    <source>
        <dbReference type="EMBL" id="CAA9471595.1"/>
    </source>
</evidence>
<dbReference type="EMBL" id="CADCVJ010000098">
    <property type="protein sequence ID" value="CAA9471595.1"/>
    <property type="molecule type" value="Genomic_DNA"/>
</dbReference>
<reference evidence="2" key="1">
    <citation type="submission" date="2020-02" db="EMBL/GenBank/DDBJ databases">
        <authorList>
            <person name="Meier V. D."/>
        </authorList>
    </citation>
    <scope>NUCLEOTIDE SEQUENCE</scope>
    <source>
        <strain evidence="2">AVDCRST_MAG38</strain>
    </source>
</reference>
<feature type="region of interest" description="Disordered" evidence="1">
    <location>
        <begin position="168"/>
        <end position="198"/>
    </location>
</feature>
<accession>A0A6J4REB9</accession>
<evidence type="ECO:0000256" key="1">
    <source>
        <dbReference type="SAM" id="MobiDB-lite"/>
    </source>
</evidence>
<sequence length="235" mass="26100">ARAPFRQVHVPEGRSRLATPGRGAARPRQAGVPGRLRGLLLAAPAALLLDRRHARRHRHDAAHAGDQPRAHPRVPRRAVPERPDEVVLDPPFLPGDDQGVGVLRRVPPGGSTGLRQVPVRLPVREDARVVRPARGPALEGDAGAHPHRQGVPEHRPQHVVLVRARRPGVRGRVRDRRAGRLPRPRTAPAHHRGLQLHQARHPHPDLRVLLRGEGAQRARRHAAPRPRTRLRTCHM</sequence>
<gene>
    <name evidence="2" type="ORF">AVDCRST_MAG38-1339</name>
</gene>
<feature type="region of interest" description="Disordered" evidence="1">
    <location>
        <begin position="1"/>
        <end position="31"/>
    </location>
</feature>